<sequence length="84" mass="9177">MTVPSSSASCERRFNAEGVNGTRAQQLEYLKYLPCTQACFFMRNAGGASTSFSLSHNIRSDLCVSPSITPFKVLRAADMTMECS</sequence>
<organism evidence="1 2">
    <name type="scientific">Phanerochaete sordida</name>
    <dbReference type="NCBI Taxonomy" id="48140"/>
    <lineage>
        <taxon>Eukaryota</taxon>
        <taxon>Fungi</taxon>
        <taxon>Dikarya</taxon>
        <taxon>Basidiomycota</taxon>
        <taxon>Agaricomycotina</taxon>
        <taxon>Agaricomycetes</taxon>
        <taxon>Polyporales</taxon>
        <taxon>Phanerochaetaceae</taxon>
        <taxon>Phanerochaete</taxon>
    </lineage>
</organism>
<comment type="caution">
    <text evidence="1">The sequence shown here is derived from an EMBL/GenBank/DDBJ whole genome shotgun (WGS) entry which is preliminary data.</text>
</comment>
<protein>
    <submittedName>
        <fullName evidence="1">Uncharacterized protein</fullName>
    </submittedName>
</protein>
<gene>
    <name evidence="1" type="ORF">PsYK624_122850</name>
</gene>
<keyword evidence="2" id="KW-1185">Reference proteome</keyword>
<accession>A0A9P3GJ40</accession>
<dbReference type="Proteomes" id="UP000703269">
    <property type="component" value="Unassembled WGS sequence"/>
</dbReference>
<proteinExistence type="predicted"/>
<name>A0A9P3GJ40_9APHY</name>
<dbReference type="EMBL" id="BPQB01000055">
    <property type="protein sequence ID" value="GJE96092.1"/>
    <property type="molecule type" value="Genomic_DNA"/>
</dbReference>
<reference evidence="1 2" key="1">
    <citation type="submission" date="2021-08" db="EMBL/GenBank/DDBJ databases">
        <title>Draft Genome Sequence of Phanerochaete sordida strain YK-624.</title>
        <authorList>
            <person name="Mori T."/>
            <person name="Dohra H."/>
            <person name="Suzuki T."/>
            <person name="Kawagishi H."/>
            <person name="Hirai H."/>
        </authorList>
    </citation>
    <scope>NUCLEOTIDE SEQUENCE [LARGE SCALE GENOMIC DNA]</scope>
    <source>
        <strain evidence="1 2">YK-624</strain>
    </source>
</reference>
<dbReference type="AlphaFoldDB" id="A0A9P3GJ40"/>
<evidence type="ECO:0000313" key="2">
    <source>
        <dbReference type="Proteomes" id="UP000703269"/>
    </source>
</evidence>
<evidence type="ECO:0000313" key="1">
    <source>
        <dbReference type="EMBL" id="GJE96092.1"/>
    </source>
</evidence>